<comment type="caution">
    <text evidence="1">The sequence shown here is derived from an EMBL/GenBank/DDBJ whole genome shotgun (WGS) entry which is preliminary data.</text>
</comment>
<dbReference type="Proteomes" id="UP000241769">
    <property type="component" value="Unassembled WGS sequence"/>
</dbReference>
<keyword evidence="2" id="KW-1185">Reference proteome</keyword>
<evidence type="ECO:0000313" key="1">
    <source>
        <dbReference type="EMBL" id="PRP75511.1"/>
    </source>
</evidence>
<accession>A0A2P6MUW4</accession>
<gene>
    <name evidence="1" type="ORF">PROFUN_15660</name>
</gene>
<sequence length="106" mass="12609">MYRLPPNEEKLRVKRRRSIHYFVEPYCSIIGFNCLCSGRNANEFSSSILGNKNPEKYHSQGYHWRAVYPSQNDPHTFRSQPPIGKHFFCSSFISLYGCTMIHQYRW</sequence>
<evidence type="ECO:0000313" key="2">
    <source>
        <dbReference type="Proteomes" id="UP000241769"/>
    </source>
</evidence>
<reference evidence="1 2" key="1">
    <citation type="journal article" date="2018" name="Genome Biol. Evol.">
        <title>Multiple Roots of Fruiting Body Formation in Amoebozoa.</title>
        <authorList>
            <person name="Hillmann F."/>
            <person name="Forbes G."/>
            <person name="Novohradska S."/>
            <person name="Ferling I."/>
            <person name="Riege K."/>
            <person name="Groth M."/>
            <person name="Westermann M."/>
            <person name="Marz M."/>
            <person name="Spaller T."/>
            <person name="Winckler T."/>
            <person name="Schaap P."/>
            <person name="Glockner G."/>
        </authorList>
    </citation>
    <scope>NUCLEOTIDE SEQUENCE [LARGE SCALE GENOMIC DNA]</scope>
    <source>
        <strain evidence="1 2">Jena</strain>
    </source>
</reference>
<protein>
    <submittedName>
        <fullName evidence="1">Uncharacterized protein</fullName>
    </submittedName>
</protein>
<dbReference type="EMBL" id="MDYQ01000379">
    <property type="protein sequence ID" value="PRP75511.1"/>
    <property type="molecule type" value="Genomic_DNA"/>
</dbReference>
<organism evidence="1 2">
    <name type="scientific">Planoprotostelium fungivorum</name>
    <dbReference type="NCBI Taxonomy" id="1890364"/>
    <lineage>
        <taxon>Eukaryota</taxon>
        <taxon>Amoebozoa</taxon>
        <taxon>Evosea</taxon>
        <taxon>Variosea</taxon>
        <taxon>Cavosteliida</taxon>
        <taxon>Cavosteliaceae</taxon>
        <taxon>Planoprotostelium</taxon>
    </lineage>
</organism>
<dbReference type="AlphaFoldDB" id="A0A2P6MUW4"/>
<proteinExistence type="predicted"/>
<dbReference type="InParanoid" id="A0A2P6MUW4"/>
<name>A0A2P6MUW4_9EUKA</name>